<evidence type="ECO:0000313" key="2">
    <source>
        <dbReference type="Proteomes" id="UP001186974"/>
    </source>
</evidence>
<dbReference type="EMBL" id="JAWDJW010001946">
    <property type="protein sequence ID" value="KAK3078380.1"/>
    <property type="molecule type" value="Genomic_DNA"/>
</dbReference>
<accession>A0ACC3DNV7</accession>
<keyword evidence="2" id="KW-1185">Reference proteome</keyword>
<dbReference type="Proteomes" id="UP001186974">
    <property type="component" value="Unassembled WGS sequence"/>
</dbReference>
<gene>
    <name evidence="1" type="ORF">LTS18_007655</name>
</gene>
<name>A0ACC3DNV7_9PEZI</name>
<proteinExistence type="predicted"/>
<protein>
    <submittedName>
        <fullName evidence="1">Uncharacterized protein</fullName>
    </submittedName>
</protein>
<sequence>MSNATATHREDERDSQPTVQPQLFLPDLHLRLPSTSTVGLFNYDTPFSPPTFSTPLGFDPSYTDDPPELGIDHALSTIFANQHEQSRQILRFSQTEDLQNLLGARSHLLFQPPFADETVFGYFSTEPVRDREAQPFLDYADVFGMPSRLQSRTPTPFTHDNQDTDFVDITSPSPSPPRRHSTMDSQPQRGQKRTQSQITSNTTTAEPSRKRRRSSNSRPTSRHGESSQTSHRTRRNSRPNATAEPITIDTIDLSAATATAPLANTLRKQREEAVLAQQPAAHQSNGDDKPLRLGTLSCIICMDRVTDITTTKCGHFFCHTCLMEALIAGENREGGRSQCPVCRTAVKRGKKDEVVPLLLMKGSPRRSAGLGKAKERAKV</sequence>
<evidence type="ECO:0000313" key="1">
    <source>
        <dbReference type="EMBL" id="KAK3078380.1"/>
    </source>
</evidence>
<reference evidence="1" key="1">
    <citation type="submission" date="2024-09" db="EMBL/GenBank/DDBJ databases">
        <title>Black Yeasts Isolated from many extreme environments.</title>
        <authorList>
            <person name="Coleine C."/>
            <person name="Stajich J.E."/>
            <person name="Selbmann L."/>
        </authorList>
    </citation>
    <scope>NUCLEOTIDE SEQUENCE</scope>
    <source>
        <strain evidence="1">CCFEE 5737</strain>
    </source>
</reference>
<comment type="caution">
    <text evidence="1">The sequence shown here is derived from an EMBL/GenBank/DDBJ whole genome shotgun (WGS) entry which is preliminary data.</text>
</comment>
<organism evidence="1 2">
    <name type="scientific">Coniosporium uncinatum</name>
    <dbReference type="NCBI Taxonomy" id="93489"/>
    <lineage>
        <taxon>Eukaryota</taxon>
        <taxon>Fungi</taxon>
        <taxon>Dikarya</taxon>
        <taxon>Ascomycota</taxon>
        <taxon>Pezizomycotina</taxon>
        <taxon>Dothideomycetes</taxon>
        <taxon>Dothideomycetes incertae sedis</taxon>
        <taxon>Coniosporium</taxon>
    </lineage>
</organism>